<keyword evidence="9" id="KW-1185">Reference proteome</keyword>
<feature type="transmembrane region" description="Helical" evidence="7">
    <location>
        <begin position="158"/>
        <end position="178"/>
    </location>
</feature>
<name>A0ABX0JXI3_9PROT</name>
<comment type="similarity">
    <text evidence="2">Belongs to the chromate ion transporter (CHR) (TC 2.A.51) family.</text>
</comment>
<evidence type="ECO:0000256" key="6">
    <source>
        <dbReference type="ARBA" id="ARBA00023136"/>
    </source>
</evidence>
<evidence type="ECO:0000256" key="3">
    <source>
        <dbReference type="ARBA" id="ARBA00022475"/>
    </source>
</evidence>
<evidence type="ECO:0000256" key="7">
    <source>
        <dbReference type="SAM" id="Phobius"/>
    </source>
</evidence>
<feature type="transmembrane region" description="Helical" evidence="7">
    <location>
        <begin position="71"/>
        <end position="98"/>
    </location>
</feature>
<keyword evidence="3" id="KW-1003">Cell membrane</keyword>
<evidence type="ECO:0000256" key="2">
    <source>
        <dbReference type="ARBA" id="ARBA00005262"/>
    </source>
</evidence>
<dbReference type="PANTHER" id="PTHR43663:SF1">
    <property type="entry name" value="CHROMATE TRANSPORTER"/>
    <property type="match status" value="1"/>
</dbReference>
<dbReference type="InterPro" id="IPR052518">
    <property type="entry name" value="CHR_Transporter"/>
</dbReference>
<dbReference type="InterPro" id="IPR003370">
    <property type="entry name" value="Chromate_transpt"/>
</dbReference>
<evidence type="ECO:0000256" key="4">
    <source>
        <dbReference type="ARBA" id="ARBA00022692"/>
    </source>
</evidence>
<gene>
    <name evidence="8" type="ORF">GOB93_19050</name>
</gene>
<feature type="transmembrane region" description="Helical" evidence="7">
    <location>
        <begin position="118"/>
        <end position="138"/>
    </location>
</feature>
<dbReference type="PANTHER" id="PTHR43663">
    <property type="entry name" value="CHROMATE TRANSPORT PROTEIN-RELATED"/>
    <property type="match status" value="1"/>
</dbReference>
<dbReference type="EMBL" id="WOTB01000046">
    <property type="protein sequence ID" value="NHN86705.1"/>
    <property type="molecule type" value="Genomic_DNA"/>
</dbReference>
<accession>A0ABX0JXI3</accession>
<protein>
    <submittedName>
        <fullName evidence="8">Chromate transporter</fullName>
    </submittedName>
</protein>
<evidence type="ECO:0000313" key="9">
    <source>
        <dbReference type="Proteomes" id="UP000635278"/>
    </source>
</evidence>
<keyword evidence="5 7" id="KW-1133">Transmembrane helix</keyword>
<comment type="caution">
    <text evidence="8">The sequence shown here is derived from an EMBL/GenBank/DDBJ whole genome shotgun (WGS) entry which is preliminary data.</text>
</comment>
<dbReference type="RefSeq" id="WP_173585032.1">
    <property type="nucleotide sequence ID" value="NZ_WOTB01000046.1"/>
</dbReference>
<comment type="subcellular location">
    <subcellularLocation>
        <location evidence="1">Cell membrane</location>
        <topology evidence="1">Multi-pass membrane protein</topology>
    </subcellularLocation>
</comment>
<dbReference type="Pfam" id="PF02417">
    <property type="entry name" value="Chromate_transp"/>
    <property type="match status" value="1"/>
</dbReference>
<reference evidence="8 9" key="1">
    <citation type="journal article" date="2020" name="Int. J. Syst. Evol. Microbiol.">
        <title>Novel acetic acid bacteria from cider fermentations: Acetobacter conturbans sp. nov. and Acetobacter fallax sp. nov.</title>
        <authorList>
            <person name="Sombolestani A.S."/>
            <person name="Cleenwerck I."/>
            <person name="Cnockaert M."/>
            <person name="Borremans W."/>
            <person name="Wieme A.D."/>
            <person name="De Vuyst L."/>
            <person name="Vandamme P."/>
        </authorList>
    </citation>
    <scope>NUCLEOTIDE SEQUENCE [LARGE SCALE GENOMIC DNA]</scope>
    <source>
        <strain evidence="8 9">LMG 30640</strain>
    </source>
</reference>
<sequence>MANRLVELMFALTPLSLATVGGGQSSLPGIQRQVVTIHHWMTSQQFVDAYAISRMSPGPSSLLVTLIGWRVAGSAGAVVATLSIFIPTALLVLTLAGVWSRHRGARWQTALETGLRPIAAGLIIAAGYVLIRGMAGGWPTRVITIVTTGILLKSRVTPLLLLGGGMLLCIAFYELGFIPGK</sequence>
<keyword evidence="6 7" id="KW-0472">Membrane</keyword>
<evidence type="ECO:0000256" key="1">
    <source>
        <dbReference type="ARBA" id="ARBA00004651"/>
    </source>
</evidence>
<organism evidence="8 9">
    <name type="scientific">Acetobacter musti</name>
    <dbReference type="NCBI Taxonomy" id="864732"/>
    <lineage>
        <taxon>Bacteria</taxon>
        <taxon>Pseudomonadati</taxon>
        <taxon>Pseudomonadota</taxon>
        <taxon>Alphaproteobacteria</taxon>
        <taxon>Acetobacterales</taxon>
        <taxon>Acetobacteraceae</taxon>
        <taxon>Acetobacter</taxon>
    </lineage>
</organism>
<evidence type="ECO:0000256" key="5">
    <source>
        <dbReference type="ARBA" id="ARBA00022989"/>
    </source>
</evidence>
<dbReference type="Proteomes" id="UP000635278">
    <property type="component" value="Unassembled WGS sequence"/>
</dbReference>
<evidence type="ECO:0000313" key="8">
    <source>
        <dbReference type="EMBL" id="NHN86705.1"/>
    </source>
</evidence>
<keyword evidence="4 7" id="KW-0812">Transmembrane</keyword>
<proteinExistence type="inferred from homology"/>